<feature type="region of interest" description="Disordered" evidence="1">
    <location>
        <begin position="287"/>
        <end position="313"/>
    </location>
</feature>
<feature type="compositionally biased region" description="Basic and acidic residues" evidence="1">
    <location>
        <begin position="340"/>
        <end position="360"/>
    </location>
</feature>
<proteinExistence type="predicted"/>
<evidence type="ECO:0000256" key="2">
    <source>
        <dbReference type="SAM" id="Phobius"/>
    </source>
</evidence>
<organism evidence="3 4">
    <name type="scientific">Hyphopichia burtonii NRRL Y-1933</name>
    <dbReference type="NCBI Taxonomy" id="984485"/>
    <lineage>
        <taxon>Eukaryota</taxon>
        <taxon>Fungi</taxon>
        <taxon>Dikarya</taxon>
        <taxon>Ascomycota</taxon>
        <taxon>Saccharomycotina</taxon>
        <taxon>Pichiomycetes</taxon>
        <taxon>Debaryomycetaceae</taxon>
        <taxon>Hyphopichia</taxon>
    </lineage>
</organism>
<accession>A0A1E4RHB7</accession>
<dbReference type="GeneID" id="30996077"/>
<gene>
    <name evidence="3" type="ORF">HYPBUDRAFT_153403</name>
</gene>
<feature type="transmembrane region" description="Helical" evidence="2">
    <location>
        <begin position="6"/>
        <end position="27"/>
    </location>
</feature>
<keyword evidence="2" id="KW-1133">Transmembrane helix</keyword>
<dbReference type="Proteomes" id="UP000095085">
    <property type="component" value="Unassembled WGS sequence"/>
</dbReference>
<dbReference type="RefSeq" id="XP_020075730.1">
    <property type="nucleotide sequence ID" value="XM_020221528.1"/>
</dbReference>
<reference evidence="4" key="1">
    <citation type="submission" date="2016-05" db="EMBL/GenBank/DDBJ databases">
        <title>Comparative genomics of biotechnologically important yeasts.</title>
        <authorList>
            <consortium name="DOE Joint Genome Institute"/>
            <person name="Riley R."/>
            <person name="Haridas S."/>
            <person name="Wolfe K.H."/>
            <person name="Lopes M.R."/>
            <person name="Hittinger C.T."/>
            <person name="Goker M."/>
            <person name="Salamov A."/>
            <person name="Wisecaver J."/>
            <person name="Long T.M."/>
            <person name="Aerts A.L."/>
            <person name="Barry K."/>
            <person name="Choi C."/>
            <person name="Clum A."/>
            <person name="Coughlan A.Y."/>
            <person name="Deshpande S."/>
            <person name="Douglass A.P."/>
            <person name="Hanson S.J."/>
            <person name="Klenk H.-P."/>
            <person name="Labutti K."/>
            <person name="Lapidus A."/>
            <person name="Lindquist E."/>
            <person name="Lipzen A."/>
            <person name="Meier-Kolthoff J.P."/>
            <person name="Ohm R.A."/>
            <person name="Otillar R.P."/>
            <person name="Pangilinan J."/>
            <person name="Peng Y."/>
            <person name="Rokas A."/>
            <person name="Rosa C.A."/>
            <person name="Scheuner C."/>
            <person name="Sibirny A.A."/>
            <person name="Slot J.C."/>
            <person name="Stielow J.B."/>
            <person name="Sun H."/>
            <person name="Kurtzman C.P."/>
            <person name="Blackwell M."/>
            <person name="Grigoriev I.V."/>
            <person name="Jeffries T.W."/>
        </authorList>
    </citation>
    <scope>NUCLEOTIDE SEQUENCE [LARGE SCALE GENOMIC DNA]</scope>
    <source>
        <strain evidence="4">NRRL Y-1933</strain>
    </source>
</reference>
<feature type="compositionally biased region" description="Pro residues" evidence="1">
    <location>
        <begin position="218"/>
        <end position="228"/>
    </location>
</feature>
<feature type="transmembrane region" description="Helical" evidence="2">
    <location>
        <begin position="76"/>
        <end position="95"/>
    </location>
</feature>
<sequence>MIASVILRVLPFATFWFPLLLSVKLISDLKNTPKYGENGIFLLNYWLCYVVCDRITGWVVEMDWKVMLASELFKSWLFYNHGCLMINYYFIDGLFRNVFIQRNSDYTTLQVFETKLIDPLVDKFILNNYLLQFFFRFFNNIRSPWLSSMVGLNKELKAKYLDGQQTVLDISINYLCFIDNEESLDRSYQNSLYFMKSVGSLLFVSKGSIDVVQERPITPSPTVSPPRSTPSSPRSNPSSPPLSISSPKQSARLPRSVSSSESSPRRSTPYPIKNDYLDTLQPIHAAIDESRTGYVPEMKTNPRSRSSSMSEKLSDSIRSKIIVDDLKYNKSTDLARNRSISDKNDLNRNRSLSKKLDLGRNKPINNPNVPLVYKSDQSVPPKLVTQESSTLLAPELEYHIVLQTRKL</sequence>
<evidence type="ECO:0000313" key="3">
    <source>
        <dbReference type="EMBL" id="ODV66663.1"/>
    </source>
</evidence>
<keyword evidence="4" id="KW-1185">Reference proteome</keyword>
<evidence type="ECO:0000256" key="1">
    <source>
        <dbReference type="SAM" id="MobiDB-lite"/>
    </source>
</evidence>
<protein>
    <submittedName>
        <fullName evidence="3">Uncharacterized protein</fullName>
    </submittedName>
</protein>
<dbReference type="EMBL" id="KV454542">
    <property type="protein sequence ID" value="ODV66663.1"/>
    <property type="molecule type" value="Genomic_DNA"/>
</dbReference>
<name>A0A1E4RHB7_9ASCO</name>
<dbReference type="OrthoDB" id="4026724at2759"/>
<keyword evidence="2" id="KW-0812">Transmembrane</keyword>
<feature type="region of interest" description="Disordered" evidence="1">
    <location>
        <begin position="215"/>
        <end position="275"/>
    </location>
</feature>
<feature type="region of interest" description="Disordered" evidence="1">
    <location>
        <begin position="340"/>
        <end position="373"/>
    </location>
</feature>
<evidence type="ECO:0000313" key="4">
    <source>
        <dbReference type="Proteomes" id="UP000095085"/>
    </source>
</evidence>
<dbReference type="AlphaFoldDB" id="A0A1E4RHB7"/>
<keyword evidence="2" id="KW-0472">Membrane</keyword>
<feature type="transmembrane region" description="Helical" evidence="2">
    <location>
        <begin position="39"/>
        <end position="56"/>
    </location>
</feature>
<feature type="compositionally biased region" description="Low complexity" evidence="1">
    <location>
        <begin position="229"/>
        <end position="271"/>
    </location>
</feature>